<sequence>MSRTRTARPTARIVSAVVFAVASLSLSGCLYAQIPTGSPSDAPSASTDTDAPADGPSGSTLTFAEGLDLASDTYIEWGDGLVVDDGWKVVAPDDGNGGWTYGTVDGTCTARFWQGHTTDVPVVPGDDSVSSDAILGVLLQMPTADVTPLATTGEFSYMAGGNGGVETRQVVGVDGSRTWLMAARAFTQTGVGLSVIVDCTAGDAEATMAKINEENAVVVTP</sequence>
<accession>A0A0F0KMN2</accession>
<feature type="compositionally biased region" description="Polar residues" evidence="1">
    <location>
        <begin position="37"/>
        <end position="49"/>
    </location>
</feature>
<dbReference type="PATRIC" id="fig|82380.10.peg.2053"/>
<dbReference type="PROSITE" id="PS51257">
    <property type="entry name" value="PROKAR_LIPOPROTEIN"/>
    <property type="match status" value="1"/>
</dbReference>
<gene>
    <name evidence="3" type="ORF">RN51_02042</name>
</gene>
<keyword evidence="2" id="KW-0732">Signal</keyword>
<evidence type="ECO:0000313" key="4">
    <source>
        <dbReference type="Proteomes" id="UP000033725"/>
    </source>
</evidence>
<dbReference type="RefSeq" id="WP_045263912.1">
    <property type="nucleotide sequence ID" value="NZ_JYIV01000026.1"/>
</dbReference>
<organism evidence="3 4">
    <name type="scientific">Microbacterium oxydans</name>
    <dbReference type="NCBI Taxonomy" id="82380"/>
    <lineage>
        <taxon>Bacteria</taxon>
        <taxon>Bacillati</taxon>
        <taxon>Actinomycetota</taxon>
        <taxon>Actinomycetes</taxon>
        <taxon>Micrococcales</taxon>
        <taxon>Microbacteriaceae</taxon>
        <taxon>Microbacterium</taxon>
    </lineage>
</organism>
<feature type="signal peptide" evidence="2">
    <location>
        <begin position="1"/>
        <end position="32"/>
    </location>
</feature>
<dbReference type="OrthoDB" id="5073374at2"/>
<protein>
    <recommendedName>
        <fullName evidence="5">Lipoprotein</fullName>
    </recommendedName>
</protein>
<feature type="chain" id="PRO_5002444694" description="Lipoprotein" evidence="2">
    <location>
        <begin position="33"/>
        <end position="221"/>
    </location>
</feature>
<evidence type="ECO:0000256" key="2">
    <source>
        <dbReference type="SAM" id="SignalP"/>
    </source>
</evidence>
<comment type="caution">
    <text evidence="3">The sequence shown here is derived from an EMBL/GenBank/DDBJ whole genome shotgun (WGS) entry which is preliminary data.</text>
</comment>
<feature type="region of interest" description="Disordered" evidence="1">
    <location>
        <begin position="37"/>
        <end position="59"/>
    </location>
</feature>
<evidence type="ECO:0000256" key="1">
    <source>
        <dbReference type="SAM" id="MobiDB-lite"/>
    </source>
</evidence>
<dbReference type="AlphaFoldDB" id="A0A0F0KMN2"/>
<dbReference type="EMBL" id="JYIV01000026">
    <property type="protein sequence ID" value="KJL22162.1"/>
    <property type="molecule type" value="Genomic_DNA"/>
</dbReference>
<evidence type="ECO:0000313" key="3">
    <source>
        <dbReference type="EMBL" id="KJL22162.1"/>
    </source>
</evidence>
<reference evidence="3 4" key="1">
    <citation type="submission" date="2015-02" db="EMBL/GenBank/DDBJ databases">
        <title>Draft genome sequences of ten Microbacterium spp. with emphasis on heavy metal contaminated environments.</title>
        <authorList>
            <person name="Corretto E."/>
        </authorList>
    </citation>
    <scope>NUCLEOTIDE SEQUENCE [LARGE SCALE GENOMIC DNA]</scope>
    <source>
        <strain evidence="3 4">BEL163</strain>
    </source>
</reference>
<evidence type="ECO:0008006" key="5">
    <source>
        <dbReference type="Google" id="ProtNLM"/>
    </source>
</evidence>
<proteinExistence type="predicted"/>
<name>A0A0F0KMN2_9MICO</name>
<dbReference type="Proteomes" id="UP000033725">
    <property type="component" value="Unassembled WGS sequence"/>
</dbReference>